<proteinExistence type="predicted"/>
<dbReference type="EMBL" id="JBBHLL010000009">
    <property type="protein sequence ID" value="KAK7832678.1"/>
    <property type="molecule type" value="Genomic_DNA"/>
</dbReference>
<gene>
    <name evidence="2" type="ORF">U0070_026874</name>
</gene>
<feature type="non-terminal residue" evidence="2">
    <location>
        <position position="1"/>
    </location>
</feature>
<protein>
    <submittedName>
        <fullName evidence="2">Uncharacterized protein</fullName>
    </submittedName>
</protein>
<organism evidence="2 3">
    <name type="scientific">Myodes glareolus</name>
    <name type="common">Bank vole</name>
    <name type="synonym">Clethrionomys glareolus</name>
    <dbReference type="NCBI Taxonomy" id="447135"/>
    <lineage>
        <taxon>Eukaryota</taxon>
        <taxon>Metazoa</taxon>
        <taxon>Chordata</taxon>
        <taxon>Craniata</taxon>
        <taxon>Vertebrata</taxon>
        <taxon>Euteleostomi</taxon>
        <taxon>Mammalia</taxon>
        <taxon>Eutheria</taxon>
        <taxon>Euarchontoglires</taxon>
        <taxon>Glires</taxon>
        <taxon>Rodentia</taxon>
        <taxon>Myomorpha</taxon>
        <taxon>Muroidea</taxon>
        <taxon>Cricetidae</taxon>
        <taxon>Arvicolinae</taxon>
        <taxon>Myodes</taxon>
    </lineage>
</organism>
<accession>A0AAW0K168</accession>
<evidence type="ECO:0000256" key="1">
    <source>
        <dbReference type="SAM" id="MobiDB-lite"/>
    </source>
</evidence>
<sequence length="173" mass="18459">KHCTLTDGSEVRREPQPLRERGSAWASQGRRRGDRRSTMSAEVPEAASAEEQKVSVRRWLGGLREPGVAGSLAGGPAGARPDGAFRWWLPGDPTRDGRLLPQPEPPEAWTPNASPWCLNVSLEYAREPGLGLMPGTQVLLTLVSPGSASTTCKLAENPRSGVSVQGGDAVLDQ</sequence>
<dbReference type="Proteomes" id="UP001488838">
    <property type="component" value="Unassembled WGS sequence"/>
</dbReference>
<evidence type="ECO:0000313" key="2">
    <source>
        <dbReference type="EMBL" id="KAK7832678.1"/>
    </source>
</evidence>
<feature type="compositionally biased region" description="Basic and acidic residues" evidence="1">
    <location>
        <begin position="9"/>
        <end position="22"/>
    </location>
</feature>
<name>A0AAW0K168_MYOGA</name>
<comment type="caution">
    <text evidence="2">The sequence shown here is derived from an EMBL/GenBank/DDBJ whole genome shotgun (WGS) entry which is preliminary data.</text>
</comment>
<keyword evidence="3" id="KW-1185">Reference proteome</keyword>
<feature type="compositionally biased region" description="Low complexity" evidence="1">
    <location>
        <begin position="40"/>
        <end position="49"/>
    </location>
</feature>
<reference evidence="2 3" key="1">
    <citation type="journal article" date="2023" name="bioRxiv">
        <title>Conserved and derived expression patterns and positive selection on dental genes reveal complex evolutionary context of ever-growing rodent molars.</title>
        <authorList>
            <person name="Calamari Z.T."/>
            <person name="Song A."/>
            <person name="Cohen E."/>
            <person name="Akter M."/>
            <person name="Roy R.D."/>
            <person name="Hallikas O."/>
            <person name="Christensen M.M."/>
            <person name="Li P."/>
            <person name="Marangoni P."/>
            <person name="Jernvall J."/>
            <person name="Klein O.D."/>
        </authorList>
    </citation>
    <scope>NUCLEOTIDE SEQUENCE [LARGE SCALE GENOMIC DNA]</scope>
    <source>
        <strain evidence="2">V071</strain>
    </source>
</reference>
<evidence type="ECO:0000313" key="3">
    <source>
        <dbReference type="Proteomes" id="UP001488838"/>
    </source>
</evidence>
<feature type="region of interest" description="Disordered" evidence="1">
    <location>
        <begin position="1"/>
        <end position="52"/>
    </location>
</feature>
<feature type="non-terminal residue" evidence="2">
    <location>
        <position position="173"/>
    </location>
</feature>
<dbReference type="AlphaFoldDB" id="A0AAW0K168"/>